<dbReference type="SUPFAM" id="SSF81271">
    <property type="entry name" value="TGS-like"/>
    <property type="match status" value="1"/>
</dbReference>
<dbReference type="InterPro" id="IPR043519">
    <property type="entry name" value="NT_sf"/>
</dbReference>
<dbReference type="GO" id="GO:0008728">
    <property type="term" value="F:GTP diphosphokinase activity"/>
    <property type="evidence" value="ECO:0007669"/>
    <property type="project" value="TreeGrafter"/>
</dbReference>
<comment type="caution">
    <text evidence="4">The sequence shown here is derived from an EMBL/GenBank/DDBJ whole genome shotgun (WGS) entry which is preliminary data.</text>
</comment>
<dbReference type="InterPro" id="IPR012676">
    <property type="entry name" value="TGS-like"/>
</dbReference>
<dbReference type="InterPro" id="IPR002912">
    <property type="entry name" value="ACT_dom"/>
</dbReference>
<evidence type="ECO:0000259" key="3">
    <source>
        <dbReference type="PROSITE" id="PS51880"/>
    </source>
</evidence>
<dbReference type="PROSITE" id="PS51671">
    <property type="entry name" value="ACT"/>
    <property type="match status" value="1"/>
</dbReference>
<dbReference type="CDD" id="cd05399">
    <property type="entry name" value="NT_Rel-Spo_like"/>
    <property type="match status" value="1"/>
</dbReference>
<organism evidence="4 5">
    <name type="scientific">Candidatus Azambacteria bacterium GW2011_GWC2_45_7b</name>
    <dbReference type="NCBI Taxonomy" id="1618621"/>
    <lineage>
        <taxon>Bacteria</taxon>
        <taxon>Candidatus Azamiibacteriota</taxon>
    </lineage>
</organism>
<name>A0A837IK49_9BACT</name>
<feature type="domain" description="ACT" evidence="2">
    <location>
        <begin position="329"/>
        <end position="406"/>
    </location>
</feature>
<dbReference type="PANTHER" id="PTHR21262:SF31">
    <property type="entry name" value="GTP PYROPHOSPHOKINASE"/>
    <property type="match status" value="1"/>
</dbReference>
<evidence type="ECO:0000256" key="1">
    <source>
        <dbReference type="ARBA" id="ARBA00007476"/>
    </source>
</evidence>
<gene>
    <name evidence="4" type="ORF">UX18_C0006G0001</name>
</gene>
<dbReference type="SMART" id="SM00954">
    <property type="entry name" value="RelA_SpoT"/>
    <property type="match status" value="1"/>
</dbReference>
<dbReference type="AlphaFoldDB" id="A0A837IK49"/>
<evidence type="ECO:0000259" key="2">
    <source>
        <dbReference type="PROSITE" id="PS51671"/>
    </source>
</evidence>
<protein>
    <submittedName>
        <fullName evidence="4">(P)ppGpp synthetase I, SpoT/RelA</fullName>
    </submittedName>
</protein>
<feature type="domain" description="TGS" evidence="3">
    <location>
        <begin position="221"/>
        <end position="284"/>
    </location>
</feature>
<dbReference type="Pfam" id="PF04607">
    <property type="entry name" value="RelA_SpoT"/>
    <property type="match status" value="1"/>
</dbReference>
<reference evidence="4 5" key="1">
    <citation type="journal article" date="2015" name="Nature">
        <title>rRNA introns, odd ribosomes, and small enigmatic genomes across a large radiation of phyla.</title>
        <authorList>
            <person name="Brown C.T."/>
            <person name="Hug L.A."/>
            <person name="Thomas B.C."/>
            <person name="Sharon I."/>
            <person name="Castelle C.J."/>
            <person name="Singh A."/>
            <person name="Wilkins M.J."/>
            <person name="Williams K.H."/>
            <person name="Banfield J.F."/>
        </authorList>
    </citation>
    <scope>NUCLEOTIDE SEQUENCE [LARGE SCALE GENOMIC DNA]</scope>
</reference>
<dbReference type="SUPFAM" id="SSF81301">
    <property type="entry name" value="Nucleotidyltransferase"/>
    <property type="match status" value="1"/>
</dbReference>
<dbReference type="PROSITE" id="PS51880">
    <property type="entry name" value="TGS"/>
    <property type="match status" value="1"/>
</dbReference>
<dbReference type="Gene3D" id="3.30.460.10">
    <property type="entry name" value="Beta Polymerase, domain 2"/>
    <property type="match status" value="1"/>
</dbReference>
<dbReference type="FunFam" id="3.30.460.10:FF:000001">
    <property type="entry name" value="GTP pyrophosphokinase RelA"/>
    <property type="match status" value="1"/>
</dbReference>
<dbReference type="Pfam" id="PF02824">
    <property type="entry name" value="TGS"/>
    <property type="match status" value="1"/>
</dbReference>
<dbReference type="Proteomes" id="UP000034909">
    <property type="component" value="Unassembled WGS sequence"/>
</dbReference>
<dbReference type="EMBL" id="LCLF01000006">
    <property type="protein sequence ID" value="KKU12917.1"/>
    <property type="molecule type" value="Genomic_DNA"/>
</dbReference>
<dbReference type="InterPro" id="IPR033655">
    <property type="entry name" value="TGS_RelA/SpoT"/>
</dbReference>
<dbReference type="Gene3D" id="3.30.70.260">
    <property type="match status" value="1"/>
</dbReference>
<dbReference type="GO" id="GO:0042594">
    <property type="term" value="P:response to starvation"/>
    <property type="evidence" value="ECO:0007669"/>
    <property type="project" value="TreeGrafter"/>
</dbReference>
<dbReference type="PANTHER" id="PTHR21262">
    <property type="entry name" value="GUANOSINE-3',5'-BIS DIPHOSPHATE 3'-PYROPHOSPHOHYDROLASE"/>
    <property type="match status" value="1"/>
</dbReference>
<dbReference type="GO" id="GO:0015969">
    <property type="term" value="P:guanosine tetraphosphate metabolic process"/>
    <property type="evidence" value="ECO:0007669"/>
    <property type="project" value="InterPro"/>
</dbReference>
<dbReference type="GO" id="GO:0008893">
    <property type="term" value="F:guanosine-3',5'-bis(diphosphate) 3'-diphosphatase activity"/>
    <property type="evidence" value="ECO:0007669"/>
    <property type="project" value="TreeGrafter"/>
</dbReference>
<dbReference type="InterPro" id="IPR004095">
    <property type="entry name" value="TGS"/>
</dbReference>
<accession>A0A837IK49</accession>
<dbReference type="InterPro" id="IPR007685">
    <property type="entry name" value="RelA_SpoT"/>
</dbReference>
<sequence>APLADRLGMWETKAKLEDLAFPYIYPEEYKWVASQTKHRREEGEKYLERLKPIVEMELKKESVEPIKIIYRAKHLYSIWKKLVKYEMNFDRILDLVAMRIILKNNEDCYRALGVIHKLWRPMPGRIKDYIALPKPNGYRSLHTTVFGPEKKKIDFQMRTEAMDQEAESGIAAHWFYDSSGKQAKKIDDKRFTWVRQLQEWQREHAGESSSETLSALKIDFFKDRIFVLTPKGEVVDLPESATPVDFAYHVHSEIGDHMSGAKVDGKMVPFSHQLKSGNTVEILTQKNKRPTADWLDFAKTSLAKNRIRSFLRKLGLKEGTPPKKKEIFEAIITVKDRVGLLRDISSAFSNLKINITETKSGALSRDHHRIVIGFHPKKTMPDSKILMALLQIKNVESVAIKEKLKPS</sequence>
<dbReference type="Gene3D" id="3.10.20.30">
    <property type="match status" value="1"/>
</dbReference>
<dbReference type="GO" id="GO:0005886">
    <property type="term" value="C:plasma membrane"/>
    <property type="evidence" value="ECO:0007669"/>
    <property type="project" value="TreeGrafter"/>
</dbReference>
<dbReference type="InterPro" id="IPR012675">
    <property type="entry name" value="Beta-grasp_dom_sf"/>
</dbReference>
<feature type="non-terminal residue" evidence="4">
    <location>
        <position position="1"/>
    </location>
</feature>
<dbReference type="SUPFAM" id="SSF55021">
    <property type="entry name" value="ACT-like"/>
    <property type="match status" value="1"/>
</dbReference>
<dbReference type="InterPro" id="IPR045865">
    <property type="entry name" value="ACT-like_dom_sf"/>
</dbReference>
<dbReference type="FunFam" id="3.10.20.30:FF:000002">
    <property type="entry name" value="GTP pyrophosphokinase (RelA/SpoT)"/>
    <property type="match status" value="1"/>
</dbReference>
<proteinExistence type="inferred from homology"/>
<evidence type="ECO:0000313" key="4">
    <source>
        <dbReference type="EMBL" id="KKU12917.1"/>
    </source>
</evidence>
<dbReference type="CDD" id="cd01668">
    <property type="entry name" value="TGS_RSH"/>
    <property type="match status" value="1"/>
</dbReference>
<evidence type="ECO:0000313" key="5">
    <source>
        <dbReference type="Proteomes" id="UP000034909"/>
    </source>
</evidence>
<comment type="similarity">
    <text evidence="1">Belongs to the RelA/SpoT family.</text>
</comment>